<reference evidence="3" key="1">
    <citation type="journal article" date="2019" name="Int. J. Syst. Evol. Microbiol.">
        <title>The Global Catalogue of Microorganisms (GCM) 10K type strain sequencing project: providing services to taxonomists for standard genome sequencing and annotation.</title>
        <authorList>
            <consortium name="The Broad Institute Genomics Platform"/>
            <consortium name="The Broad Institute Genome Sequencing Center for Infectious Disease"/>
            <person name="Wu L."/>
            <person name="Ma J."/>
        </authorList>
    </citation>
    <scope>NUCLEOTIDE SEQUENCE [LARGE SCALE GENOMIC DNA]</scope>
    <source>
        <strain evidence="3">CGMCC 1.12286</strain>
    </source>
</reference>
<feature type="region of interest" description="Disordered" evidence="1">
    <location>
        <begin position="48"/>
        <end position="69"/>
    </location>
</feature>
<evidence type="ECO:0008006" key="4">
    <source>
        <dbReference type="Google" id="ProtNLM"/>
    </source>
</evidence>
<dbReference type="InterPro" id="IPR006311">
    <property type="entry name" value="TAT_signal"/>
</dbReference>
<dbReference type="PROSITE" id="PS51318">
    <property type="entry name" value="TAT"/>
    <property type="match status" value="1"/>
</dbReference>
<keyword evidence="3" id="KW-1185">Reference proteome</keyword>
<evidence type="ECO:0000313" key="3">
    <source>
        <dbReference type="Proteomes" id="UP001597079"/>
    </source>
</evidence>
<organism evidence="2 3">
    <name type="scientific">Alicyclobacillus fodiniaquatilis</name>
    <dbReference type="NCBI Taxonomy" id="1661150"/>
    <lineage>
        <taxon>Bacteria</taxon>
        <taxon>Bacillati</taxon>
        <taxon>Bacillota</taxon>
        <taxon>Bacilli</taxon>
        <taxon>Bacillales</taxon>
        <taxon>Alicyclobacillaceae</taxon>
        <taxon>Alicyclobacillus</taxon>
    </lineage>
</organism>
<evidence type="ECO:0000313" key="2">
    <source>
        <dbReference type="EMBL" id="MFD1677562.1"/>
    </source>
</evidence>
<comment type="caution">
    <text evidence="2">The sequence shown here is derived from an EMBL/GenBank/DDBJ whole genome shotgun (WGS) entry which is preliminary data.</text>
</comment>
<protein>
    <recommendedName>
        <fullName evidence="4">Glycoside hydrolase family 5 domain-containing protein</fullName>
    </recommendedName>
</protein>
<proteinExistence type="predicted"/>
<dbReference type="RefSeq" id="WP_377945476.1">
    <property type="nucleotide sequence ID" value="NZ_JBHUCX010000095.1"/>
</dbReference>
<name>A0ABW4JMX3_9BACL</name>
<dbReference type="Gene3D" id="3.20.20.80">
    <property type="entry name" value="Glycosidases"/>
    <property type="match status" value="1"/>
</dbReference>
<sequence>MKQKWKEVSANHQAEKVGITRRQMLGTMAAGIGGIVAGGITTPTALATTQTSSSSVKKSEPNKNKGPFNPSTARIKTLFGIGYETWFVPGGVTWNTREATPKLGTYRSDDPNVINQHAQWLVDAGYDFILVDWSNNLGGNWTNGTAQAIIGGTDAVFQQYNKIQKHPKIALLLGLDDGGEVGTDHWNEQIALIKQNYLNNPQYNAILQQYKDKPLLIVYMGPSAGAIPDWDDSDFTVRWQGALYNGNIGPADGKWSWIDNAPTLYGPQTSVSNFAVDGFKGWNADSAWQVVQNGSDKFGRTSPNGGFADTRVNGDAATGILTSPSFEITGAFFFFYAAGYDKPDNSGKQNFFYLKDASTGQILKQMHAPGEDIFIPVFWDVRAFSGRKVIFEAVDGNAGADHAWLACSGLVQIQNEFSVAQTGIFGSGSTGMNGWTNWNAERRLSGATLVRYMQEVFTFEPDVALVQQWNEFGQTDQLTVEGSNDIEPTVVNNLDGPNSDGWGFYYLNLVKALIQQYRQGRPIPDVELDLRYP</sequence>
<evidence type="ECO:0000256" key="1">
    <source>
        <dbReference type="SAM" id="MobiDB-lite"/>
    </source>
</evidence>
<accession>A0ABW4JMX3</accession>
<dbReference type="EMBL" id="JBHUCX010000095">
    <property type="protein sequence ID" value="MFD1677562.1"/>
    <property type="molecule type" value="Genomic_DNA"/>
</dbReference>
<gene>
    <name evidence="2" type="ORF">ACFSB2_23145</name>
</gene>
<dbReference type="Proteomes" id="UP001597079">
    <property type="component" value="Unassembled WGS sequence"/>
</dbReference>